<dbReference type="Pfam" id="PF00239">
    <property type="entry name" value="Resolvase"/>
    <property type="match status" value="1"/>
</dbReference>
<protein>
    <recommendedName>
        <fullName evidence="1">Resolvase/invertase-type recombinase catalytic domain-containing protein</fullName>
    </recommendedName>
</protein>
<reference evidence="2" key="1">
    <citation type="journal article" date="2011" name="PLoS ONE">
        <title>The entomopathogenic bacterial endosymbionts xenorhabdus and photorhabdus: convergent lifestyles from divergent genomes.</title>
        <authorList>
            <person name="Chaston J.M."/>
            <person name="Suen G."/>
            <person name="Tucker S.L."/>
            <person name="Andersen A.W."/>
            <person name="Bhasin A."/>
            <person name="Bode E."/>
            <person name="Bode H.B."/>
            <person name="Brachmann A.O."/>
            <person name="Cowles C.E."/>
            <person name="Cowles K.N."/>
            <person name="Darby C."/>
            <person name="de Leon L."/>
            <person name="Drace K."/>
            <person name="Du Z."/>
            <person name="Givaudan A."/>
            <person name="Herbert Tran E.E."/>
            <person name="Jewell K.A."/>
            <person name="Knack J.J."/>
            <person name="Krasomil-Osterfeld K.C."/>
            <person name="Kukor R."/>
            <person name="Lanois A."/>
            <person name="Latreille P."/>
            <person name="Leimgruber N.K."/>
            <person name="Lipke C.M."/>
            <person name="Liu R."/>
            <person name="Lu X."/>
            <person name="Martens E.C."/>
            <person name="Marri P.R."/>
            <person name="Medigue C."/>
            <person name="Menard M.L."/>
            <person name="Miller N.M."/>
            <person name="Morales-Soto N."/>
            <person name="Norton S."/>
            <person name="Ogier J.C."/>
            <person name="Orchard S.S."/>
            <person name="Park D."/>
            <person name="Park Y."/>
            <person name="Qurollo B.A."/>
            <person name="Sugar D.R."/>
            <person name="Richards G.R."/>
            <person name="Rouy Z."/>
            <person name="Slominski B."/>
            <person name="Slominski K."/>
            <person name="Snyder H."/>
            <person name="Tjaden B.C."/>
            <person name="van der Hoeven R."/>
            <person name="Welch R.D."/>
            <person name="Wheeler C."/>
            <person name="Xiang B."/>
            <person name="Barbazuk B."/>
            <person name="Gaudriault S."/>
            <person name="Goodner B."/>
            <person name="Slater S.C."/>
            <person name="Forst S."/>
            <person name="Goldman B.S."/>
            <person name="Goodrich-Blair H."/>
        </authorList>
    </citation>
    <scope>NUCLEOTIDE SEQUENCE [LARGE SCALE GENOMIC DNA]</scope>
    <source>
        <strain evidence="2">SS-2004</strain>
    </source>
</reference>
<evidence type="ECO:0000313" key="2">
    <source>
        <dbReference type="EMBL" id="CBJ79593.1"/>
    </source>
</evidence>
<dbReference type="EMBL" id="FN667741">
    <property type="protein sequence ID" value="CBJ79593.1"/>
    <property type="molecule type" value="Genomic_DNA"/>
</dbReference>
<dbReference type="Gene3D" id="3.40.50.1390">
    <property type="entry name" value="Resolvase, N-terminal catalytic domain"/>
    <property type="match status" value="1"/>
</dbReference>
<evidence type="ECO:0000313" key="3">
    <source>
        <dbReference type="Proteomes" id="UP000002045"/>
    </source>
</evidence>
<dbReference type="STRING" id="406818.XBJ1_0443"/>
<dbReference type="InterPro" id="IPR006119">
    <property type="entry name" value="Resolv_N"/>
</dbReference>
<dbReference type="KEGG" id="xbo:XBJ1_0443"/>
<organism evidence="2 3">
    <name type="scientific">Xenorhabdus bovienii (strain SS-2004)</name>
    <name type="common">Xenorhabdus nematophila subsp. bovienii</name>
    <dbReference type="NCBI Taxonomy" id="406818"/>
    <lineage>
        <taxon>Bacteria</taxon>
        <taxon>Pseudomonadati</taxon>
        <taxon>Pseudomonadota</taxon>
        <taxon>Gammaproteobacteria</taxon>
        <taxon>Enterobacterales</taxon>
        <taxon>Morganellaceae</taxon>
        <taxon>Xenorhabdus</taxon>
    </lineage>
</organism>
<proteinExistence type="predicted"/>
<name>D3UW84_XENBS</name>
<evidence type="ECO:0000259" key="1">
    <source>
        <dbReference type="Pfam" id="PF00239"/>
    </source>
</evidence>
<sequence>MPSQRLCSFYILNNKPNVSTLSIHYSLLSGVRFKSLTDAIDTGMSSDRSFFHVMAGLAEMERELTVESIRAGRETVKKHKIKFI</sequence>
<dbReference type="InterPro" id="IPR036162">
    <property type="entry name" value="Resolvase-like_N_sf"/>
</dbReference>
<dbReference type="SUPFAM" id="SSF53041">
    <property type="entry name" value="Resolvase-like"/>
    <property type="match status" value="1"/>
</dbReference>
<dbReference type="eggNOG" id="COG1961">
    <property type="taxonomic scope" value="Bacteria"/>
</dbReference>
<gene>
    <name evidence="2" type="ordered locus">XBJ1_0443</name>
</gene>
<dbReference type="HOGENOM" id="CLU_2605232_0_0_6"/>
<accession>D3UW84</accession>
<dbReference type="GO" id="GO:0003677">
    <property type="term" value="F:DNA binding"/>
    <property type="evidence" value="ECO:0007669"/>
    <property type="project" value="InterPro"/>
</dbReference>
<dbReference type="Proteomes" id="UP000002045">
    <property type="component" value="Chromosome"/>
</dbReference>
<dbReference type="GO" id="GO:0000150">
    <property type="term" value="F:DNA strand exchange activity"/>
    <property type="evidence" value="ECO:0007669"/>
    <property type="project" value="InterPro"/>
</dbReference>
<feature type="domain" description="Resolvase/invertase-type recombinase catalytic" evidence="1">
    <location>
        <begin position="29"/>
        <end position="78"/>
    </location>
</feature>
<dbReference type="AlphaFoldDB" id="D3UW84"/>